<protein>
    <submittedName>
        <fullName evidence="2">Type II secretion system F family protein</fullName>
    </submittedName>
</protein>
<keyword evidence="3" id="KW-1185">Reference proteome</keyword>
<evidence type="ECO:0000256" key="1">
    <source>
        <dbReference type="SAM" id="Phobius"/>
    </source>
</evidence>
<dbReference type="PANTHER" id="PTHR35007:SF4">
    <property type="entry name" value="CONSERVED TRANSMEMBRANE PROTEIN-RELATED"/>
    <property type="match status" value="1"/>
</dbReference>
<evidence type="ECO:0000313" key="2">
    <source>
        <dbReference type="EMBL" id="GAA3045094.1"/>
    </source>
</evidence>
<dbReference type="PANTHER" id="PTHR35007">
    <property type="entry name" value="INTEGRAL MEMBRANE PROTEIN-RELATED"/>
    <property type="match status" value="1"/>
</dbReference>
<keyword evidence="1" id="KW-1133">Transmembrane helix</keyword>
<accession>A0ABP6LIQ4</accession>
<reference evidence="3" key="1">
    <citation type="journal article" date="2019" name="Int. J. Syst. Evol. Microbiol.">
        <title>The Global Catalogue of Microorganisms (GCM) 10K type strain sequencing project: providing services to taxonomists for standard genome sequencing and annotation.</title>
        <authorList>
            <consortium name="The Broad Institute Genomics Platform"/>
            <consortium name="The Broad Institute Genome Sequencing Center for Infectious Disease"/>
            <person name="Wu L."/>
            <person name="Ma J."/>
        </authorList>
    </citation>
    <scope>NUCLEOTIDE SEQUENCE [LARGE SCALE GENOMIC DNA]</scope>
    <source>
        <strain evidence="3">JCM 14234</strain>
    </source>
</reference>
<comment type="caution">
    <text evidence="2">The sequence shown here is derived from an EMBL/GenBank/DDBJ whole genome shotgun (WGS) entry which is preliminary data.</text>
</comment>
<dbReference type="Proteomes" id="UP001501035">
    <property type="component" value="Unassembled WGS sequence"/>
</dbReference>
<feature type="transmembrane region" description="Helical" evidence="1">
    <location>
        <begin position="157"/>
        <end position="178"/>
    </location>
</feature>
<feature type="transmembrane region" description="Helical" evidence="1">
    <location>
        <begin position="190"/>
        <end position="212"/>
    </location>
</feature>
<evidence type="ECO:0000313" key="3">
    <source>
        <dbReference type="Proteomes" id="UP001501035"/>
    </source>
</evidence>
<keyword evidence="1" id="KW-0812">Transmembrane</keyword>
<feature type="transmembrane region" description="Helical" evidence="1">
    <location>
        <begin position="6"/>
        <end position="32"/>
    </location>
</feature>
<name>A0ABP6LIQ4_9ACTN</name>
<proteinExistence type="predicted"/>
<dbReference type="EMBL" id="BAAAVS010000054">
    <property type="protein sequence ID" value="GAA3045094.1"/>
    <property type="molecule type" value="Genomic_DNA"/>
</dbReference>
<organism evidence="2 3">
    <name type="scientific">Gordonia defluvii</name>
    <dbReference type="NCBI Taxonomy" id="283718"/>
    <lineage>
        <taxon>Bacteria</taxon>
        <taxon>Bacillati</taxon>
        <taxon>Actinomycetota</taxon>
        <taxon>Actinomycetes</taxon>
        <taxon>Mycobacteriales</taxon>
        <taxon>Gordoniaceae</taxon>
        <taxon>Gordonia</taxon>
    </lineage>
</organism>
<keyword evidence="1" id="KW-0472">Membrane</keyword>
<gene>
    <name evidence="2" type="ORF">GCM10010528_25460</name>
</gene>
<sequence>MVVATVGASALTGAVGLVVAAAVAGATGWWLMGRGVRGRSEMARGEALVRAMSIVTAELSVGAPIAQACACAGAEILADDPSSAVGRDLAILAARVHLGGGIETTRAGTARPIAALWSTSARFGLPLGDLLAASRADLVARHRFAAHTKAGLAGPRATARVLAVLPVFGLLLGQAIGADPVRVLLDRGPGSVLLVVGTVLAAAGVAWSEYIVDRVLS</sequence>